<keyword evidence="7" id="KW-0143">Chaperone</keyword>
<dbReference type="GO" id="GO:0016020">
    <property type="term" value="C:membrane"/>
    <property type="evidence" value="ECO:0007669"/>
    <property type="project" value="UniProtKB-SubCell"/>
</dbReference>
<evidence type="ECO:0000256" key="4">
    <source>
        <dbReference type="ARBA" id="ARBA00022824"/>
    </source>
</evidence>
<organism evidence="9 10">
    <name type="scientific">Eumeta variegata</name>
    <name type="common">Bagworm moth</name>
    <name type="synonym">Eumeta japonica</name>
    <dbReference type="NCBI Taxonomy" id="151549"/>
    <lineage>
        <taxon>Eukaryota</taxon>
        <taxon>Metazoa</taxon>
        <taxon>Ecdysozoa</taxon>
        <taxon>Arthropoda</taxon>
        <taxon>Hexapoda</taxon>
        <taxon>Insecta</taxon>
        <taxon>Pterygota</taxon>
        <taxon>Neoptera</taxon>
        <taxon>Endopterygota</taxon>
        <taxon>Lepidoptera</taxon>
        <taxon>Glossata</taxon>
        <taxon>Ditrysia</taxon>
        <taxon>Tineoidea</taxon>
        <taxon>Psychidae</taxon>
        <taxon>Oiketicinae</taxon>
        <taxon>Eumeta</taxon>
    </lineage>
</organism>
<evidence type="ECO:0000256" key="1">
    <source>
        <dbReference type="ARBA" id="ARBA00004141"/>
    </source>
</evidence>
<dbReference type="EMBL" id="BGZK01004779">
    <property type="protein sequence ID" value="GBP10852.1"/>
    <property type="molecule type" value="Genomic_DNA"/>
</dbReference>
<dbReference type="GO" id="GO:0003723">
    <property type="term" value="F:RNA binding"/>
    <property type="evidence" value="ECO:0007669"/>
    <property type="project" value="TreeGrafter"/>
</dbReference>
<dbReference type="AlphaFoldDB" id="A0A4C1T8V0"/>
<accession>A0A4C1T8V0</accession>
<evidence type="ECO:0000313" key="9">
    <source>
        <dbReference type="EMBL" id="GBP10852.1"/>
    </source>
</evidence>
<keyword evidence="5" id="KW-1133">Transmembrane helix</keyword>
<dbReference type="FunFam" id="2.60.40.150:FF:000113">
    <property type="entry name" value="activating signal cointegrator 1 complex subunit 3"/>
    <property type="match status" value="1"/>
</dbReference>
<keyword evidence="6" id="KW-0472">Membrane</keyword>
<dbReference type="Proteomes" id="UP000299102">
    <property type="component" value="Unassembled WGS sequence"/>
</dbReference>
<dbReference type="GO" id="GO:0043138">
    <property type="term" value="F:3'-5' DNA helicase activity"/>
    <property type="evidence" value="ECO:0007669"/>
    <property type="project" value="TreeGrafter"/>
</dbReference>
<dbReference type="GO" id="GO:0005634">
    <property type="term" value="C:nucleus"/>
    <property type="evidence" value="ECO:0007669"/>
    <property type="project" value="TreeGrafter"/>
</dbReference>
<dbReference type="Pfam" id="PF02889">
    <property type="entry name" value="Sec63"/>
    <property type="match status" value="1"/>
</dbReference>
<dbReference type="InterPro" id="IPR004179">
    <property type="entry name" value="Sec63-dom"/>
</dbReference>
<sequence>MKRLNANRSTSTAIHCPKYPKGKNEAWFLTLGSQGTDELLAMKRIIRGLKASNRITFQCPPRRTFTLTLYLMSDCLIGFDQQFNLQFEIVDAKT</sequence>
<dbReference type="SUPFAM" id="SSF81296">
    <property type="entry name" value="E set domains"/>
    <property type="match status" value="1"/>
</dbReference>
<evidence type="ECO:0000259" key="8">
    <source>
        <dbReference type="Pfam" id="PF02889"/>
    </source>
</evidence>
<keyword evidence="4" id="KW-0256">Endoplasmic reticulum</keyword>
<dbReference type="PANTHER" id="PTHR24075:SF6">
    <property type="entry name" value="ACTIVATING SIGNAL COINTEGRATOR 1 COMPLEX SUBUNIT 3"/>
    <property type="match status" value="1"/>
</dbReference>
<evidence type="ECO:0000256" key="2">
    <source>
        <dbReference type="ARBA" id="ARBA00004240"/>
    </source>
</evidence>
<protein>
    <submittedName>
        <fullName evidence="9">Activating signal cointegrator 1 complex subunit 3</fullName>
    </submittedName>
</protein>
<keyword evidence="10" id="KW-1185">Reference proteome</keyword>
<comment type="caution">
    <text evidence="9">The sequence shown here is derived from an EMBL/GenBank/DDBJ whole genome shotgun (WGS) entry which is preliminary data.</text>
</comment>
<evidence type="ECO:0000256" key="5">
    <source>
        <dbReference type="ARBA" id="ARBA00022989"/>
    </source>
</evidence>
<evidence type="ECO:0000256" key="6">
    <source>
        <dbReference type="ARBA" id="ARBA00023136"/>
    </source>
</evidence>
<dbReference type="STRING" id="151549.A0A4C1T8V0"/>
<dbReference type="InterPro" id="IPR035892">
    <property type="entry name" value="C2_domain_sf"/>
</dbReference>
<evidence type="ECO:0000313" key="10">
    <source>
        <dbReference type="Proteomes" id="UP000299102"/>
    </source>
</evidence>
<keyword evidence="3" id="KW-0812">Transmembrane</keyword>
<feature type="domain" description="SEC63" evidence="8">
    <location>
        <begin position="17"/>
        <end position="85"/>
    </location>
</feature>
<evidence type="ECO:0000256" key="3">
    <source>
        <dbReference type="ARBA" id="ARBA00022692"/>
    </source>
</evidence>
<dbReference type="InterPro" id="IPR014756">
    <property type="entry name" value="Ig_E-set"/>
</dbReference>
<dbReference type="PANTHER" id="PTHR24075">
    <property type="entry name" value="SEC63 DOMAIN-CONTAINING"/>
    <property type="match status" value="1"/>
</dbReference>
<reference evidence="9 10" key="1">
    <citation type="journal article" date="2019" name="Commun. Biol.">
        <title>The bagworm genome reveals a unique fibroin gene that provides high tensile strength.</title>
        <authorList>
            <person name="Kono N."/>
            <person name="Nakamura H."/>
            <person name="Ohtoshi R."/>
            <person name="Tomita M."/>
            <person name="Numata K."/>
            <person name="Arakawa K."/>
        </authorList>
    </citation>
    <scope>NUCLEOTIDE SEQUENCE [LARGE SCALE GENOMIC DNA]</scope>
</reference>
<dbReference type="OrthoDB" id="5575at2759"/>
<dbReference type="Gene3D" id="2.60.40.150">
    <property type="entry name" value="C2 domain"/>
    <property type="match status" value="1"/>
</dbReference>
<comment type="subcellular location">
    <subcellularLocation>
        <location evidence="2">Endoplasmic reticulum</location>
    </subcellularLocation>
    <subcellularLocation>
        <location evidence="1">Membrane</location>
        <topology evidence="1">Multi-pass membrane protein</topology>
    </subcellularLocation>
</comment>
<evidence type="ECO:0000256" key="7">
    <source>
        <dbReference type="ARBA" id="ARBA00023186"/>
    </source>
</evidence>
<dbReference type="GO" id="GO:0005783">
    <property type="term" value="C:endoplasmic reticulum"/>
    <property type="evidence" value="ECO:0007669"/>
    <property type="project" value="UniProtKB-SubCell"/>
</dbReference>
<name>A0A4C1T8V0_EUMVA</name>
<gene>
    <name evidence="9" type="primary">ASCC3</name>
    <name evidence="9" type="ORF">EVAR_74103_1</name>
</gene>
<proteinExistence type="predicted"/>